<evidence type="ECO:0000256" key="2">
    <source>
        <dbReference type="ARBA" id="ARBA00010222"/>
    </source>
</evidence>
<feature type="non-terminal residue" evidence="8">
    <location>
        <position position="1"/>
    </location>
</feature>
<keyword evidence="6" id="KW-0539">Nucleus</keyword>
<evidence type="ECO:0000256" key="7">
    <source>
        <dbReference type="ARBA" id="ARBA00031961"/>
    </source>
</evidence>
<dbReference type="InterPro" id="IPR021629">
    <property type="entry name" value="Mediator_Med23"/>
</dbReference>
<name>A0ABQ7SBZ4_9ACAR</name>
<reference evidence="8 9" key="1">
    <citation type="submission" date="2020-10" db="EMBL/GenBank/DDBJ databases">
        <authorList>
            <person name="Klimov P.B."/>
            <person name="Dyachkov S.M."/>
            <person name="Chetverikov P.E."/>
        </authorList>
    </citation>
    <scope>NUCLEOTIDE SEQUENCE [LARGE SCALE GENOMIC DNA]</scope>
    <source>
        <strain evidence="8">BMOC 18-1129-001#AD2665</strain>
        <tissue evidence="8">Entire mites</tissue>
    </source>
</reference>
<evidence type="ECO:0000256" key="6">
    <source>
        <dbReference type="ARBA" id="ARBA00023242"/>
    </source>
</evidence>
<dbReference type="Proteomes" id="UP000825002">
    <property type="component" value="Unassembled WGS sequence"/>
</dbReference>
<sequence>MAMAIDIVQKYIDSALKSEVIEDSFAGYIIPQSFEQQRASINNPQQLKRIILCLSSSQEPEKPIRHYVHLTSQVKTRNKSIILFEMLDNIVKQNNSIARFVCEALLTCDRLDFSNTIFWMHSFEFITRVITSVEYKGVRDILKVMLEKIYSFPDIIEVSLVPQLEALYKTFSMILDREACLLPAYLGLDEVQKKVTQGRAPIWKFAELFYRFIESFRPTAQIVSIVNRSKLLPVVGYSSTLGCHSWRLDSISAKFQLRGLLPYKDRLKEPQVDQLRYMLEQPYSRDMICTILALSTKPRHRCAILEDQLVDAMLAAMQKSESNPESMKDFYAGRNELLFQWQHLSCNLLYFVLFHHASFPHIVDNLYEKLKTLNIRRGREHLMWCLLQYISGSIQKQPLSDFLPVIRLFDLLYPSREPVPIPSLTNPVCTHILAAATTWIHLLKRVETETTKIQRPLPLELRNHFEYLSDYASEDLHNSINNDYRAVLLCNAYSTNTEKFNQSRVSPMSCVVNCFQPSQRGPNGTVNSTPLSITLLDSMTVHSKMSLMHTIATQLIKMAQGNQSNCPFVLSPALIETYSRLLVYTEIESLGMKNLMSTILGGQTAVWRNQAWPIYHVLLEMFTHRLHHVPIHYKVQLLIHLHQLSPIISQANQVQLSMTMEATELKLLMGFSSNEVMSIPQYTPRPQNDSKCPKQLISNDSEELNKTFVLVLARAVQITSSESFSKEWITQILKDIKQVTPLTWSAFTLNCFPPVIKEFFLENVPQKENKSKLKAAVDEEFRKWKAMNNENDIIAHFSQPNAPPLFLCLLWKMLLENDSLSPVVYKILDRIRIKSLSAHLSTFVDYLVFEFANSVAGQLVQRYIAALDDMIWGRHIITVDRLLLCMCLRSYECNETQVCFFIITMLFFSKTEFKRRVQYFVQNNSPEHWTIDQSSHNKFQQQFPEKYYFDCLAEITKNPQASQQALPSYFSNVCLRFLPIFDLLIHRALELPSKTFAMEKVLDHYGCLYKFHDRPITYLYNTLNYYDVKLQDKPTLKRKLVGVILGAFKGVKPPDWCLSEAFNQYLQRASVGPNQSVVEWKPDYEYYIKLIRRLVDTLQNKPAFPHCDWRFNEFQNVKAHALYSTSVELMALPQPPSVVANSLLDIILKCHVMLPHSSIAHWINAIGLVLTALPPSYYNSLNVKIMEYLNLPLLTDPRHIDNIFHFIDFCDSHKRMFESQISYLVALTHSIWHHSNTGQICSLPQFLRDEIKPVVQTESQFLFLCCLVGPFLQRIERSRVMMDVTIQLYEILEKVDRLCDIKHIDTICDLLYHIKYMFTGDAVKDEIERCIKNFKPRLQFRLRFITHLNVNEPR</sequence>
<evidence type="ECO:0000256" key="1">
    <source>
        <dbReference type="ARBA" id="ARBA00004123"/>
    </source>
</evidence>
<evidence type="ECO:0000313" key="8">
    <source>
        <dbReference type="EMBL" id="KAG9510935.1"/>
    </source>
</evidence>
<proteinExistence type="inferred from homology"/>
<keyword evidence="4" id="KW-0805">Transcription regulation</keyword>
<evidence type="ECO:0000256" key="3">
    <source>
        <dbReference type="ARBA" id="ARBA00019696"/>
    </source>
</evidence>
<dbReference type="Pfam" id="PF11573">
    <property type="entry name" value="Med23"/>
    <property type="match status" value="1"/>
</dbReference>
<comment type="similarity">
    <text evidence="2">Belongs to the Mediator complex subunit 23 family.</text>
</comment>
<protein>
    <recommendedName>
        <fullName evidence="3">Mediator of RNA polymerase II transcription subunit 23</fullName>
    </recommendedName>
    <alternativeName>
        <fullName evidence="7">Mediator complex subunit 23</fullName>
    </alternativeName>
</protein>
<evidence type="ECO:0000256" key="4">
    <source>
        <dbReference type="ARBA" id="ARBA00023015"/>
    </source>
</evidence>
<organism evidence="8 9">
    <name type="scientific">Fragariocoptes setiger</name>
    <dbReference type="NCBI Taxonomy" id="1670756"/>
    <lineage>
        <taxon>Eukaryota</taxon>
        <taxon>Metazoa</taxon>
        <taxon>Ecdysozoa</taxon>
        <taxon>Arthropoda</taxon>
        <taxon>Chelicerata</taxon>
        <taxon>Arachnida</taxon>
        <taxon>Acari</taxon>
        <taxon>Acariformes</taxon>
        <taxon>Trombidiformes</taxon>
        <taxon>Prostigmata</taxon>
        <taxon>Eupodina</taxon>
        <taxon>Eriophyoidea</taxon>
        <taxon>Phytoptidae</taxon>
        <taxon>Fragariocoptes</taxon>
    </lineage>
</organism>
<comment type="caution">
    <text evidence="8">The sequence shown here is derived from an EMBL/GenBank/DDBJ whole genome shotgun (WGS) entry which is preliminary data.</text>
</comment>
<dbReference type="PANTHER" id="PTHR12691:SF10">
    <property type="entry name" value="MEDIATOR OF RNA POLYMERASE II TRANSCRIPTION SUBUNIT 23"/>
    <property type="match status" value="1"/>
</dbReference>
<dbReference type="EMBL" id="JAIFTH010000051">
    <property type="protein sequence ID" value="KAG9510935.1"/>
    <property type="molecule type" value="Genomic_DNA"/>
</dbReference>
<accession>A0ABQ7SBZ4</accession>
<gene>
    <name evidence="8" type="primary">med23</name>
    <name evidence="8" type="ORF">GZH46_00501</name>
</gene>
<dbReference type="PANTHER" id="PTHR12691">
    <property type="entry name" value="MEDIATOR OF RNA POLYMERASE II TRANSCRIPTION SUBUNIT 23"/>
    <property type="match status" value="1"/>
</dbReference>
<keyword evidence="9" id="KW-1185">Reference proteome</keyword>
<evidence type="ECO:0000256" key="5">
    <source>
        <dbReference type="ARBA" id="ARBA00023163"/>
    </source>
</evidence>
<keyword evidence="5" id="KW-0804">Transcription</keyword>
<comment type="subcellular location">
    <subcellularLocation>
        <location evidence="1">Nucleus</location>
    </subcellularLocation>
</comment>
<evidence type="ECO:0000313" key="9">
    <source>
        <dbReference type="Proteomes" id="UP000825002"/>
    </source>
</evidence>